<dbReference type="Gene3D" id="3.40.50.300">
    <property type="entry name" value="P-loop containing nucleotide triphosphate hydrolases"/>
    <property type="match status" value="1"/>
</dbReference>
<feature type="repeat" description="WD" evidence="3">
    <location>
        <begin position="935"/>
        <end position="976"/>
    </location>
</feature>
<dbReference type="SUPFAM" id="SSF52540">
    <property type="entry name" value="P-loop containing nucleoside triphosphate hydrolases"/>
    <property type="match status" value="1"/>
</dbReference>
<feature type="repeat" description="WD" evidence="3">
    <location>
        <begin position="641"/>
        <end position="682"/>
    </location>
</feature>
<dbReference type="InterPro" id="IPR036322">
    <property type="entry name" value="WD40_repeat_dom_sf"/>
</dbReference>
<dbReference type="InterPro" id="IPR020472">
    <property type="entry name" value="WD40_PAC1"/>
</dbReference>
<dbReference type="Pfam" id="PF24883">
    <property type="entry name" value="NPHP3_N"/>
    <property type="match status" value="1"/>
</dbReference>
<feature type="repeat" description="WD" evidence="3">
    <location>
        <begin position="767"/>
        <end position="808"/>
    </location>
</feature>
<dbReference type="PANTHER" id="PTHR44129">
    <property type="entry name" value="WD REPEAT-CONTAINING PROTEIN POP1"/>
    <property type="match status" value="1"/>
</dbReference>
<feature type="repeat" description="WD" evidence="3">
    <location>
        <begin position="1019"/>
        <end position="1060"/>
    </location>
</feature>
<gene>
    <name evidence="6" type="ORF">K469DRAFT_601267</name>
</gene>
<dbReference type="PRINTS" id="PR00320">
    <property type="entry name" value="GPROTEINBRPT"/>
</dbReference>
<protein>
    <submittedName>
        <fullName evidence="6">Putative WD-repeat protein</fullName>
    </submittedName>
</protein>
<feature type="domain" description="EML-like second beta-propeller" evidence="4">
    <location>
        <begin position="650"/>
        <end position="808"/>
    </location>
</feature>
<evidence type="ECO:0000313" key="6">
    <source>
        <dbReference type="EMBL" id="KAF2177952.1"/>
    </source>
</evidence>
<feature type="repeat" description="WD" evidence="3">
    <location>
        <begin position="725"/>
        <end position="766"/>
    </location>
</feature>
<feature type="repeat" description="WD" evidence="3">
    <location>
        <begin position="683"/>
        <end position="724"/>
    </location>
</feature>
<dbReference type="PROSITE" id="PS50082">
    <property type="entry name" value="WD_REPEATS_2"/>
    <property type="match status" value="11"/>
</dbReference>
<feature type="repeat" description="WD" evidence="3">
    <location>
        <begin position="809"/>
        <end position="850"/>
    </location>
</feature>
<feature type="domain" description="Nephrocystin 3-like N-terminal" evidence="5">
    <location>
        <begin position="39"/>
        <end position="200"/>
    </location>
</feature>
<dbReference type="Proteomes" id="UP000800200">
    <property type="component" value="Unassembled WGS sequence"/>
</dbReference>
<evidence type="ECO:0000259" key="5">
    <source>
        <dbReference type="Pfam" id="PF24883"/>
    </source>
</evidence>
<feature type="repeat" description="WD" evidence="3">
    <location>
        <begin position="977"/>
        <end position="1018"/>
    </location>
</feature>
<dbReference type="InterPro" id="IPR050349">
    <property type="entry name" value="WD_LIS1/nudF_dynein_reg"/>
</dbReference>
<dbReference type="GO" id="GO:0035097">
    <property type="term" value="C:histone methyltransferase complex"/>
    <property type="evidence" value="ECO:0007669"/>
    <property type="project" value="UniProtKB-ARBA"/>
</dbReference>
<evidence type="ECO:0000256" key="1">
    <source>
        <dbReference type="ARBA" id="ARBA00022574"/>
    </source>
</evidence>
<dbReference type="InterPro" id="IPR019775">
    <property type="entry name" value="WD40_repeat_CS"/>
</dbReference>
<dbReference type="Pfam" id="PF23414">
    <property type="entry name" value="Beta-prop_EML_2"/>
    <property type="match status" value="1"/>
</dbReference>
<dbReference type="SUPFAM" id="SSF50978">
    <property type="entry name" value="WD40 repeat-like"/>
    <property type="match status" value="2"/>
</dbReference>
<dbReference type="Pfam" id="PF00400">
    <property type="entry name" value="WD40"/>
    <property type="match status" value="6"/>
</dbReference>
<evidence type="ECO:0000256" key="3">
    <source>
        <dbReference type="PROSITE-ProRule" id="PRU00221"/>
    </source>
</evidence>
<dbReference type="EMBL" id="ML994680">
    <property type="protein sequence ID" value="KAF2177952.1"/>
    <property type="molecule type" value="Genomic_DNA"/>
</dbReference>
<dbReference type="CDD" id="cd00200">
    <property type="entry name" value="WD40"/>
    <property type="match status" value="2"/>
</dbReference>
<dbReference type="OrthoDB" id="674604at2759"/>
<dbReference type="Gene3D" id="2.130.10.10">
    <property type="entry name" value="YVTN repeat-like/Quinoprotein amine dehydrogenase"/>
    <property type="match status" value="5"/>
</dbReference>
<dbReference type="InterPro" id="IPR027417">
    <property type="entry name" value="P-loop_NTPase"/>
</dbReference>
<accession>A0A6A6DHS7</accession>
<feature type="repeat" description="WD" evidence="3">
    <location>
        <begin position="851"/>
        <end position="892"/>
    </location>
</feature>
<sequence>MLHRRYLEKLPVAAAAPFNCYDRRNASNCIQNTRVDLLQEIREWVDGGDKRPIYWLRGLAGTGKSTIARTVAHHFHDRRRLAASFFFSRDIGGDVRHARKFFTSIASQLAQASELLGDHICDAIKRNSDIVNRAPWEQWRQLVLEPLSKLKCGAPRLSLVLVVDALDECENDDDIRAIVHLLSEARSLRTVRLRILITSRPDSPIREGFDKIPETEHQGFILHDISRWIVDQDIRVFVEYNFAIIRQRPGFDVNWPGKEAIGTVVERAAGLFIWAATACRFVKDGGRFTKKRLFAILDGSLSTITPEKRLDEIYLTVLKGSIRPDFSEDEQDEHCKTLREALGTIVILFSSLSISSLARLLGIYEEDVEMSLNDLHAILDIRRGSDLLVRLHHPSFRDFLLNKERCVDLRFWVDERKAHQLLADGCVNLMSAKLKRDICNQQEPGALTKDISEQVTKSNVPTDLQYACQYWVHHVKRSEARLQDNGKVHNFLLQHLHHWVEVLSLLRKVSEAVHAIILLESMVSVNESTYLQAFVHDAKRFLLYNRSIIEDAPLQIYCSALVFAPHRSLVRKQFENEMLCPINILSGVHGEWSSLLQTLEGHTHYVNAVAFSPNGKVVASASEDHTVRFWDTATGAALQTLEGHTSSVNAVAFSPHGKVVASASDDHTVRLWDTATGATLRTLEGHTYYVMAVAFSPDGKVVASTSQDGTVRLWGTATGAALQTLKGHTDAVMAVAFSSDGKVLASASHDCTVRLWGAATGTALQTLKGHTYFVRAVAFSPDGKVVASASDDRKVRLWDAATGAALKTLEGHINYVHAVAFSPDGKVVASASDDRTVRLWDTATGAAAQTVEGHTFVVMAVAFSPDSKVVASASVDNTVRLWDAATGAVLQMLEGHTDNVSAVTFSPDGKVVVSASVDHTMRFWDTATGATLRTLEGHTYYVGAVVFSPDGKAVASASHDCTVRLCDAATGSALQTLKGHTDVVNAVAFSPDGKVVASASRDCKVRFWDAAMGAALKTLDGHIDCVKAVAFSPDGKVVASASDDHTVRLWDAATGAALQTLKDCSTSCLETNQGFLYIQSASAGVFSFEQPVFVRGNWLNQGERNLLWLPPEYRPECSAFQGCHFVLGCRSGKVIIMQLSFC</sequence>
<feature type="repeat" description="WD" evidence="3">
    <location>
        <begin position="893"/>
        <end position="934"/>
    </location>
</feature>
<dbReference type="PROSITE" id="PS00678">
    <property type="entry name" value="WD_REPEATS_1"/>
    <property type="match status" value="7"/>
</dbReference>
<evidence type="ECO:0000313" key="7">
    <source>
        <dbReference type="Proteomes" id="UP000800200"/>
    </source>
</evidence>
<keyword evidence="1 3" id="KW-0853">WD repeat</keyword>
<dbReference type="InterPro" id="IPR056884">
    <property type="entry name" value="NPHP3-like_N"/>
</dbReference>
<dbReference type="InterPro" id="IPR001680">
    <property type="entry name" value="WD40_rpt"/>
</dbReference>
<feature type="repeat" description="WD" evidence="3">
    <location>
        <begin position="599"/>
        <end position="640"/>
    </location>
</feature>
<evidence type="ECO:0000256" key="2">
    <source>
        <dbReference type="ARBA" id="ARBA00022737"/>
    </source>
</evidence>
<dbReference type="PROSITE" id="PS50294">
    <property type="entry name" value="WD_REPEATS_REGION"/>
    <property type="match status" value="11"/>
</dbReference>
<dbReference type="InterPro" id="IPR055442">
    <property type="entry name" value="Beta-prop_EML-like_2nd"/>
</dbReference>
<dbReference type="InterPro" id="IPR015943">
    <property type="entry name" value="WD40/YVTN_repeat-like_dom_sf"/>
</dbReference>
<dbReference type="FunFam" id="2.130.10.10:FF:000228">
    <property type="entry name" value="COMPASS-like H3K4 histone methylase component WDR5A"/>
    <property type="match status" value="2"/>
</dbReference>
<keyword evidence="2" id="KW-0677">Repeat</keyword>
<dbReference type="AlphaFoldDB" id="A0A6A6DHS7"/>
<reference evidence="6" key="1">
    <citation type="journal article" date="2020" name="Stud. Mycol.">
        <title>101 Dothideomycetes genomes: a test case for predicting lifestyles and emergence of pathogens.</title>
        <authorList>
            <person name="Haridas S."/>
            <person name="Albert R."/>
            <person name="Binder M."/>
            <person name="Bloem J."/>
            <person name="Labutti K."/>
            <person name="Salamov A."/>
            <person name="Andreopoulos B."/>
            <person name="Baker S."/>
            <person name="Barry K."/>
            <person name="Bills G."/>
            <person name="Bluhm B."/>
            <person name="Cannon C."/>
            <person name="Castanera R."/>
            <person name="Culley D."/>
            <person name="Daum C."/>
            <person name="Ezra D."/>
            <person name="Gonzalez J."/>
            <person name="Henrissat B."/>
            <person name="Kuo A."/>
            <person name="Liang C."/>
            <person name="Lipzen A."/>
            <person name="Lutzoni F."/>
            <person name="Magnuson J."/>
            <person name="Mondo S."/>
            <person name="Nolan M."/>
            <person name="Ohm R."/>
            <person name="Pangilinan J."/>
            <person name="Park H.-J."/>
            <person name="Ramirez L."/>
            <person name="Alfaro M."/>
            <person name="Sun H."/>
            <person name="Tritt A."/>
            <person name="Yoshinaga Y."/>
            <person name="Zwiers L.-H."/>
            <person name="Turgeon B."/>
            <person name="Goodwin S."/>
            <person name="Spatafora J."/>
            <person name="Crous P."/>
            <person name="Grigoriev I."/>
        </authorList>
    </citation>
    <scope>NUCLEOTIDE SEQUENCE</scope>
    <source>
        <strain evidence="6">CBS 207.26</strain>
    </source>
</reference>
<dbReference type="SMART" id="SM00320">
    <property type="entry name" value="WD40"/>
    <property type="match status" value="11"/>
</dbReference>
<evidence type="ECO:0000259" key="4">
    <source>
        <dbReference type="Pfam" id="PF23414"/>
    </source>
</evidence>
<keyword evidence="7" id="KW-1185">Reference proteome</keyword>
<organism evidence="6 7">
    <name type="scientific">Zopfia rhizophila CBS 207.26</name>
    <dbReference type="NCBI Taxonomy" id="1314779"/>
    <lineage>
        <taxon>Eukaryota</taxon>
        <taxon>Fungi</taxon>
        <taxon>Dikarya</taxon>
        <taxon>Ascomycota</taxon>
        <taxon>Pezizomycotina</taxon>
        <taxon>Dothideomycetes</taxon>
        <taxon>Dothideomycetes incertae sedis</taxon>
        <taxon>Zopfiaceae</taxon>
        <taxon>Zopfia</taxon>
    </lineage>
</organism>
<proteinExistence type="predicted"/>
<name>A0A6A6DHS7_9PEZI</name>